<keyword evidence="3 8" id="KW-0812">Transmembrane</keyword>
<feature type="transmembrane region" description="Helical" evidence="8">
    <location>
        <begin position="20"/>
        <end position="47"/>
    </location>
</feature>
<dbReference type="STRING" id="400727.A0A2T7PK39"/>
<feature type="transmembrane region" description="Helical" evidence="8">
    <location>
        <begin position="122"/>
        <end position="142"/>
    </location>
</feature>
<dbReference type="InterPro" id="IPR057434">
    <property type="entry name" value="LMF1/2_N"/>
</dbReference>
<dbReference type="GO" id="GO:0005789">
    <property type="term" value="C:endoplasmic reticulum membrane"/>
    <property type="evidence" value="ECO:0007669"/>
    <property type="project" value="UniProtKB-SubCell"/>
</dbReference>
<dbReference type="PANTHER" id="PTHR14463:SF5">
    <property type="entry name" value="LIPASE MATURATION FACTOR 2"/>
    <property type="match status" value="1"/>
</dbReference>
<evidence type="ECO:0000256" key="4">
    <source>
        <dbReference type="ARBA" id="ARBA00022824"/>
    </source>
</evidence>
<comment type="similarity">
    <text evidence="2 8">Belongs to the lipase maturation factor family.</text>
</comment>
<gene>
    <name evidence="11" type="ORF">C0Q70_05062</name>
</gene>
<organism evidence="11 12">
    <name type="scientific">Pomacea canaliculata</name>
    <name type="common">Golden apple snail</name>
    <dbReference type="NCBI Taxonomy" id="400727"/>
    <lineage>
        <taxon>Eukaryota</taxon>
        <taxon>Metazoa</taxon>
        <taxon>Spiralia</taxon>
        <taxon>Lophotrochozoa</taxon>
        <taxon>Mollusca</taxon>
        <taxon>Gastropoda</taxon>
        <taxon>Caenogastropoda</taxon>
        <taxon>Architaenioglossa</taxon>
        <taxon>Ampullarioidea</taxon>
        <taxon>Ampullariidae</taxon>
        <taxon>Pomacea</taxon>
    </lineage>
</organism>
<comment type="function">
    <text evidence="8">Involved in the maturation of specific proteins in the endoplasmic reticulum.</text>
</comment>
<dbReference type="Proteomes" id="UP000245119">
    <property type="component" value="Linkage Group LG3"/>
</dbReference>
<evidence type="ECO:0000256" key="6">
    <source>
        <dbReference type="ARBA" id="ARBA00023136"/>
    </source>
</evidence>
<dbReference type="OrthoDB" id="434126at2759"/>
<evidence type="ECO:0000256" key="3">
    <source>
        <dbReference type="ARBA" id="ARBA00022692"/>
    </source>
</evidence>
<keyword evidence="7" id="KW-0325">Glycoprotein</keyword>
<dbReference type="GO" id="GO:0051604">
    <property type="term" value="P:protein maturation"/>
    <property type="evidence" value="ECO:0007669"/>
    <property type="project" value="InterPro"/>
</dbReference>
<keyword evidence="12" id="KW-1185">Reference proteome</keyword>
<comment type="caution">
    <text evidence="11">The sequence shown here is derived from an EMBL/GenBank/DDBJ whole genome shotgun (WGS) entry which is preliminary data.</text>
</comment>
<evidence type="ECO:0000313" key="11">
    <source>
        <dbReference type="EMBL" id="PVD33801.1"/>
    </source>
</evidence>
<comment type="subcellular location">
    <subcellularLocation>
        <location evidence="1 8">Endoplasmic reticulum membrane</location>
        <topology evidence="1 8">Multi-pass membrane protein</topology>
    </subcellularLocation>
</comment>
<feature type="domain" description="Lipase maturation factor 1/2 C-terminal" evidence="10">
    <location>
        <begin position="208"/>
        <end position="347"/>
    </location>
</feature>
<sequence length="416" mass="47190">MVSGLTGENQAAGISTSCQVVLQVLIILTGNYNFFNLLTIALCISILDDKCFSRASEDANKKPGSIFRLVGFGISVLATGLVLGIGAHYTVKLFSLEHNPDFTIKSQIAFTEKQFHDWLEMIMPWTMRLGAASLAFEIFKAINMSRKLKSGWVMKGLSQFQIMFFGIIAAAMFSISLVPFAALDKAAQRSLPQPIVHLHSQLRPFHLTSPYGLFRRMTGVGGRPEVIVEGSYEANRGWKEYNFLYKPGDVSARPPIVAPHQPRLDWQMWFAALGNYQNHRWFVTLLYRLLTAQPEVLELMGDNPFPEKPPNYVRALLYHYHYTPSTPLNSSQKKDWWERTLKAEYIPVLAKNDSNLLEFLRHNRILEEPPPSETTPLSKAVKWIRQLIGQPEGFRFVMSLFTSAVLLRHLTAFLPV</sequence>
<dbReference type="Pfam" id="PF25179">
    <property type="entry name" value="LMF1_C"/>
    <property type="match status" value="1"/>
</dbReference>
<dbReference type="Pfam" id="PF06762">
    <property type="entry name" value="LMF1"/>
    <property type="match status" value="1"/>
</dbReference>
<evidence type="ECO:0000259" key="10">
    <source>
        <dbReference type="Pfam" id="PF25179"/>
    </source>
</evidence>
<accession>A0A2T7PK39</accession>
<keyword evidence="6 8" id="KW-0472">Membrane</keyword>
<feature type="domain" description="Lipase maturation factor 1/2 N-terminal" evidence="9">
    <location>
        <begin position="11"/>
        <end position="52"/>
    </location>
</feature>
<name>A0A2T7PK39_POMCA</name>
<evidence type="ECO:0000256" key="1">
    <source>
        <dbReference type="ARBA" id="ARBA00004477"/>
    </source>
</evidence>
<evidence type="ECO:0000313" key="12">
    <source>
        <dbReference type="Proteomes" id="UP000245119"/>
    </source>
</evidence>
<feature type="transmembrane region" description="Helical" evidence="8">
    <location>
        <begin position="67"/>
        <end position="91"/>
    </location>
</feature>
<reference evidence="11 12" key="1">
    <citation type="submission" date="2018-04" db="EMBL/GenBank/DDBJ databases">
        <title>The genome of golden apple snail Pomacea canaliculata provides insight into stress tolerance and invasive adaptation.</title>
        <authorList>
            <person name="Liu C."/>
            <person name="Liu B."/>
            <person name="Ren Y."/>
            <person name="Zhang Y."/>
            <person name="Wang H."/>
            <person name="Li S."/>
            <person name="Jiang F."/>
            <person name="Yin L."/>
            <person name="Zhang G."/>
            <person name="Qian W."/>
            <person name="Fan W."/>
        </authorList>
    </citation>
    <scope>NUCLEOTIDE SEQUENCE [LARGE SCALE GENOMIC DNA]</scope>
    <source>
        <strain evidence="11">SZHN2017</strain>
        <tissue evidence="11">Muscle</tissue>
    </source>
</reference>
<evidence type="ECO:0000256" key="7">
    <source>
        <dbReference type="ARBA" id="ARBA00023180"/>
    </source>
</evidence>
<evidence type="ECO:0000256" key="5">
    <source>
        <dbReference type="ARBA" id="ARBA00022989"/>
    </source>
</evidence>
<keyword evidence="5 8" id="KW-1133">Transmembrane helix</keyword>
<evidence type="ECO:0000259" key="9">
    <source>
        <dbReference type="Pfam" id="PF06762"/>
    </source>
</evidence>
<feature type="transmembrane region" description="Helical" evidence="8">
    <location>
        <begin position="162"/>
        <end position="183"/>
    </location>
</feature>
<dbReference type="InterPro" id="IPR057433">
    <property type="entry name" value="LMF1/2_C"/>
</dbReference>
<dbReference type="EMBL" id="PZQS01000003">
    <property type="protein sequence ID" value="PVD33801.1"/>
    <property type="molecule type" value="Genomic_DNA"/>
</dbReference>
<protein>
    <recommendedName>
        <fullName evidence="8">Lipase maturation factor</fullName>
    </recommendedName>
</protein>
<evidence type="ECO:0000256" key="2">
    <source>
        <dbReference type="ARBA" id="ARBA00005512"/>
    </source>
</evidence>
<dbReference type="InterPro" id="IPR009613">
    <property type="entry name" value="LMF"/>
</dbReference>
<evidence type="ECO:0000256" key="8">
    <source>
        <dbReference type="RuleBase" id="RU361229"/>
    </source>
</evidence>
<proteinExistence type="inferred from homology"/>
<comment type="caution">
    <text evidence="8">Lacks conserved residue(s) required for the propagation of feature annotation.</text>
</comment>
<dbReference type="AlphaFoldDB" id="A0A2T7PK39"/>
<keyword evidence="4 8" id="KW-0256">Endoplasmic reticulum</keyword>
<dbReference type="PANTHER" id="PTHR14463">
    <property type="entry name" value="LIPASE MATURATION FACTOR"/>
    <property type="match status" value="1"/>
</dbReference>